<dbReference type="PROSITE" id="PS51273">
    <property type="entry name" value="GATASE_TYPE_1"/>
    <property type="match status" value="1"/>
</dbReference>
<dbReference type="PANTHER" id="PTHR42695:SF5">
    <property type="entry name" value="GLUTAMINE AMIDOTRANSFERASE YLR126C-RELATED"/>
    <property type="match status" value="1"/>
</dbReference>
<dbReference type="PANTHER" id="PTHR42695">
    <property type="entry name" value="GLUTAMINE AMIDOTRANSFERASE YLR126C-RELATED"/>
    <property type="match status" value="1"/>
</dbReference>
<organism evidence="2 3">
    <name type="scientific">Rhodoblastus acidophilus</name>
    <name type="common">Rhodopseudomonas acidophila</name>
    <dbReference type="NCBI Taxonomy" id="1074"/>
    <lineage>
        <taxon>Bacteria</taxon>
        <taxon>Pseudomonadati</taxon>
        <taxon>Pseudomonadota</taxon>
        <taxon>Alphaproteobacteria</taxon>
        <taxon>Hyphomicrobiales</taxon>
        <taxon>Rhodoblastaceae</taxon>
        <taxon>Rhodoblastus</taxon>
    </lineage>
</organism>
<reference evidence="2 3" key="1">
    <citation type="submission" date="2019-11" db="EMBL/GenBank/DDBJ databases">
        <title>Whole-genome sequence of a Rhodoblastus acidophilus DSM 142.</title>
        <authorList>
            <person name="Kyndt J.A."/>
            <person name="Meyer T.E."/>
        </authorList>
    </citation>
    <scope>NUCLEOTIDE SEQUENCE [LARGE SCALE GENOMIC DNA]</scope>
    <source>
        <strain evidence="2 3">DSM 142</strain>
    </source>
</reference>
<dbReference type="InterPro" id="IPR017926">
    <property type="entry name" value="GATASE"/>
</dbReference>
<dbReference type="GO" id="GO:0005829">
    <property type="term" value="C:cytosol"/>
    <property type="evidence" value="ECO:0007669"/>
    <property type="project" value="TreeGrafter"/>
</dbReference>
<dbReference type="CDD" id="cd01741">
    <property type="entry name" value="GATase1_1"/>
    <property type="match status" value="1"/>
</dbReference>
<dbReference type="RefSeq" id="WP_264586125.1">
    <property type="nucleotide sequence ID" value="NZ_JAOQNR010000003.1"/>
</dbReference>
<dbReference type="Gene3D" id="3.40.50.880">
    <property type="match status" value="1"/>
</dbReference>
<name>A0A6N8DIW7_RHOAC</name>
<dbReference type="SUPFAM" id="SSF52317">
    <property type="entry name" value="Class I glutamine amidotransferase-like"/>
    <property type="match status" value="1"/>
</dbReference>
<comment type="caution">
    <text evidence="2">The sequence shown here is derived from an EMBL/GenBank/DDBJ whole genome shotgun (WGS) entry which is preliminary data.</text>
</comment>
<sequence>MKRALVLRHVAFENLGILARILPDYGFASVYHEVGLGPLPADEIQSCDLLIVLGGPIGVYETEDYPFLTEEIAAISRRLLAQKPTLGICLGAQLMATALGAPASPGPGKEIGYAPLTLRDIGGENPLSDLEGAQVLHWHGDAFGVPPNGVSLASTPLCPHQAFALGHYGLALQFHAEVEPDSLEAWLIGHTCELGKVGIKPGDLRRQAAEQGAATAQAGAKMFRRWLDGIFA</sequence>
<keyword evidence="2" id="KW-0808">Transferase</keyword>
<evidence type="ECO:0000313" key="2">
    <source>
        <dbReference type="EMBL" id="MTV30339.1"/>
    </source>
</evidence>
<accession>A0A6N8DIW7</accession>
<keyword evidence="2" id="KW-0315">Glutamine amidotransferase</keyword>
<evidence type="ECO:0000313" key="3">
    <source>
        <dbReference type="Proteomes" id="UP000439113"/>
    </source>
</evidence>
<gene>
    <name evidence="2" type="ORF">GJ654_04955</name>
</gene>
<evidence type="ECO:0000259" key="1">
    <source>
        <dbReference type="Pfam" id="PF00117"/>
    </source>
</evidence>
<dbReference type="NCBIfam" id="NF005458">
    <property type="entry name" value="PRK07053.1"/>
    <property type="match status" value="1"/>
</dbReference>
<dbReference type="EMBL" id="WNKS01000003">
    <property type="protein sequence ID" value="MTV30339.1"/>
    <property type="molecule type" value="Genomic_DNA"/>
</dbReference>
<dbReference type="Proteomes" id="UP000439113">
    <property type="component" value="Unassembled WGS sequence"/>
</dbReference>
<dbReference type="Pfam" id="PF00117">
    <property type="entry name" value="GATase"/>
    <property type="match status" value="1"/>
</dbReference>
<protein>
    <submittedName>
        <fullName evidence="2">Glutamine amidotransferase</fullName>
    </submittedName>
</protein>
<dbReference type="InterPro" id="IPR044992">
    <property type="entry name" value="ChyE-like"/>
</dbReference>
<proteinExistence type="predicted"/>
<dbReference type="AlphaFoldDB" id="A0A6N8DIW7"/>
<dbReference type="InterPro" id="IPR029062">
    <property type="entry name" value="Class_I_gatase-like"/>
</dbReference>
<feature type="domain" description="Glutamine amidotransferase" evidence="1">
    <location>
        <begin position="41"/>
        <end position="181"/>
    </location>
</feature>
<dbReference type="GO" id="GO:0016740">
    <property type="term" value="F:transferase activity"/>
    <property type="evidence" value="ECO:0007669"/>
    <property type="project" value="UniProtKB-KW"/>
</dbReference>